<evidence type="ECO:0000256" key="1">
    <source>
        <dbReference type="SAM" id="Phobius"/>
    </source>
</evidence>
<feature type="transmembrane region" description="Helical" evidence="1">
    <location>
        <begin position="311"/>
        <end position="331"/>
    </location>
</feature>
<keyword evidence="1" id="KW-1133">Transmembrane helix</keyword>
<feature type="transmembrane region" description="Helical" evidence="1">
    <location>
        <begin position="351"/>
        <end position="370"/>
    </location>
</feature>
<evidence type="ECO:0008006" key="4">
    <source>
        <dbReference type="Google" id="ProtNLM"/>
    </source>
</evidence>
<sequence length="436" mass="49106">MVNTGSLITDKDISSLLYKVNQIACFLMCMWVAIPYFRVRLGVVFLLLMFGVWLLTTDLKWLTRKLTLDLIFVLLFFITFIPYIITGNLQYGLSGPNVIIVNFSIFFVGIFINHYYMYYKRDYVVVGRIALFSLVFFTVGSTQTYLGLLEYPLASRELAAGSTVSLENSSVYSQLGIGGFGHIYSASFLLIAILYLIFKKNPGFTMKYRILVFISITSIFLMLIQASYAISLIIVILGLLLVLFAKNKITFISLLIVGVCLLLLIPQSLIGEWLLVIADIFSANEILNQKFTDLAFGFLNNAASGQTAGRLSLYLISLQTFLDNPFFGIYGPFGNPFSGAVGGHSGWLDLLGFYGLFTVIPLLFIFYFNFKKHAGFYRKCNFHGTIITVYFLVLIFGTLNPILYVYEIGFVLFCVIPGIPFIAYAFNKRELGPNLH</sequence>
<keyword evidence="1" id="KW-0812">Transmembrane</keyword>
<proteinExistence type="predicted"/>
<feature type="transmembrane region" description="Helical" evidence="1">
    <location>
        <begin position="97"/>
        <end position="117"/>
    </location>
</feature>
<feature type="transmembrane region" description="Helical" evidence="1">
    <location>
        <begin position="40"/>
        <end position="59"/>
    </location>
</feature>
<name>A0A0F5I5T8_BACTR</name>
<dbReference type="RefSeq" id="WP_040047421.1">
    <property type="nucleotide sequence ID" value="NZ_JWIR02000025.1"/>
</dbReference>
<dbReference type="AlphaFoldDB" id="A0A0F5I5T8"/>
<dbReference type="OrthoDB" id="2974538at2"/>
<feature type="transmembrane region" description="Helical" evidence="1">
    <location>
        <begin position="175"/>
        <end position="198"/>
    </location>
</feature>
<dbReference type="STRING" id="1221996.QY95_00969"/>
<evidence type="ECO:0000313" key="3">
    <source>
        <dbReference type="Proteomes" id="UP000031563"/>
    </source>
</evidence>
<gene>
    <name evidence="2" type="ORF">QY95_00969</name>
</gene>
<feature type="transmembrane region" description="Helical" evidence="1">
    <location>
        <begin position="382"/>
        <end position="402"/>
    </location>
</feature>
<evidence type="ECO:0000313" key="2">
    <source>
        <dbReference type="EMBL" id="KKB40906.1"/>
    </source>
</evidence>
<dbReference type="Proteomes" id="UP000031563">
    <property type="component" value="Unassembled WGS sequence"/>
</dbReference>
<keyword evidence="3" id="KW-1185">Reference proteome</keyword>
<feature type="transmembrane region" description="Helical" evidence="1">
    <location>
        <begin position="210"/>
        <end position="243"/>
    </location>
</feature>
<feature type="transmembrane region" description="Helical" evidence="1">
    <location>
        <begin position="249"/>
        <end position="265"/>
    </location>
</feature>
<comment type="caution">
    <text evidence="2">The sequence shown here is derived from an EMBL/GenBank/DDBJ whole genome shotgun (WGS) entry which is preliminary data.</text>
</comment>
<dbReference type="EMBL" id="JWIR02000025">
    <property type="protein sequence ID" value="KKB40906.1"/>
    <property type="molecule type" value="Genomic_DNA"/>
</dbReference>
<keyword evidence="1" id="KW-0472">Membrane</keyword>
<feature type="transmembrane region" description="Helical" evidence="1">
    <location>
        <begin position="408"/>
        <end position="426"/>
    </location>
</feature>
<feature type="transmembrane region" description="Helical" evidence="1">
    <location>
        <begin position="16"/>
        <end position="34"/>
    </location>
</feature>
<organism evidence="2 3">
    <name type="scientific">Bacillus thermotolerans</name>
    <name type="common">Quasibacillus thermotolerans</name>
    <dbReference type="NCBI Taxonomy" id="1221996"/>
    <lineage>
        <taxon>Bacteria</taxon>
        <taxon>Bacillati</taxon>
        <taxon>Bacillota</taxon>
        <taxon>Bacilli</taxon>
        <taxon>Bacillales</taxon>
        <taxon>Bacillaceae</taxon>
        <taxon>Bacillus</taxon>
    </lineage>
</organism>
<feature type="transmembrane region" description="Helical" evidence="1">
    <location>
        <begin position="66"/>
        <end position="85"/>
    </location>
</feature>
<protein>
    <recommendedName>
        <fullName evidence="4">O-antigen ligase family protein</fullName>
    </recommendedName>
</protein>
<accession>A0A0F5I5T8</accession>
<reference evidence="2" key="1">
    <citation type="submission" date="2015-02" db="EMBL/GenBank/DDBJ databases">
        <title>Genome Assembly of Bacillaceae bacterium MTCC 8252.</title>
        <authorList>
            <person name="Verma A."/>
            <person name="Khatri I."/>
            <person name="Mual P."/>
            <person name="Subramanian S."/>
            <person name="Krishnamurthi S."/>
        </authorList>
    </citation>
    <scope>NUCLEOTIDE SEQUENCE [LARGE SCALE GENOMIC DNA]</scope>
    <source>
        <strain evidence="2">MTCC 8252</strain>
    </source>
</reference>
<feature type="transmembrane region" description="Helical" evidence="1">
    <location>
        <begin position="129"/>
        <end position="148"/>
    </location>
</feature>